<dbReference type="AlphaFoldDB" id="A0AAV5MND1"/>
<reference evidence="10 11" key="1">
    <citation type="journal article" date="2021" name="Commun. Biol.">
        <title>The genome of Shorea leprosula (Dipterocarpaceae) highlights the ecological relevance of drought in aseasonal tropical rainforests.</title>
        <authorList>
            <person name="Ng K.K.S."/>
            <person name="Kobayashi M.J."/>
            <person name="Fawcett J.A."/>
            <person name="Hatakeyama M."/>
            <person name="Paape T."/>
            <person name="Ng C.H."/>
            <person name="Ang C.C."/>
            <person name="Tnah L.H."/>
            <person name="Lee C.T."/>
            <person name="Nishiyama T."/>
            <person name="Sese J."/>
            <person name="O'Brien M.J."/>
            <person name="Copetti D."/>
            <person name="Mohd Noor M.I."/>
            <person name="Ong R.C."/>
            <person name="Putra M."/>
            <person name="Sireger I.Z."/>
            <person name="Indrioko S."/>
            <person name="Kosugi Y."/>
            <person name="Izuno A."/>
            <person name="Isagi Y."/>
            <person name="Lee S.L."/>
            <person name="Shimizu K.K."/>
        </authorList>
    </citation>
    <scope>NUCLEOTIDE SEQUENCE [LARGE SCALE GENOMIC DNA]</scope>
    <source>
        <strain evidence="10">214</strain>
    </source>
</reference>
<evidence type="ECO:0000256" key="7">
    <source>
        <dbReference type="ARBA" id="ARBA00024184"/>
    </source>
</evidence>
<comment type="caution">
    <text evidence="10">The sequence shown here is derived from an EMBL/GenBank/DDBJ whole genome shotgun (WGS) entry which is preliminary data.</text>
</comment>
<dbReference type="InterPro" id="IPR038408">
    <property type="entry name" value="GNK2_sf"/>
</dbReference>
<feature type="domain" description="Gnk2-homologous" evidence="9">
    <location>
        <begin position="9"/>
        <end position="110"/>
    </location>
</feature>
<keyword evidence="11" id="KW-1185">Reference proteome</keyword>
<dbReference type="Proteomes" id="UP001054252">
    <property type="component" value="Unassembled WGS sequence"/>
</dbReference>
<keyword evidence="4" id="KW-0677">Repeat</keyword>
<evidence type="ECO:0000256" key="6">
    <source>
        <dbReference type="ARBA" id="ARBA00023157"/>
    </source>
</evidence>
<dbReference type="PROSITE" id="PS51473">
    <property type="entry name" value="GNK2"/>
    <property type="match status" value="1"/>
</dbReference>
<proteinExistence type="inferred from homology"/>
<dbReference type="InterPro" id="IPR002902">
    <property type="entry name" value="GNK2"/>
</dbReference>
<evidence type="ECO:0000256" key="8">
    <source>
        <dbReference type="ARBA" id="ARBA00038393"/>
    </source>
</evidence>
<keyword evidence="3" id="KW-0732">Signal</keyword>
<dbReference type="GO" id="GO:0005886">
    <property type="term" value="C:plasma membrane"/>
    <property type="evidence" value="ECO:0007669"/>
    <property type="project" value="UniProtKB-SubCell"/>
</dbReference>
<evidence type="ECO:0000256" key="4">
    <source>
        <dbReference type="ARBA" id="ARBA00022737"/>
    </source>
</evidence>
<dbReference type="PANTHER" id="PTHR32080">
    <property type="entry name" value="ANTIFUNGAL PROTEIN GINKBILOBIN-2-LIKE"/>
    <property type="match status" value="1"/>
</dbReference>
<organism evidence="10 11">
    <name type="scientific">Rubroshorea leprosula</name>
    <dbReference type="NCBI Taxonomy" id="152421"/>
    <lineage>
        <taxon>Eukaryota</taxon>
        <taxon>Viridiplantae</taxon>
        <taxon>Streptophyta</taxon>
        <taxon>Embryophyta</taxon>
        <taxon>Tracheophyta</taxon>
        <taxon>Spermatophyta</taxon>
        <taxon>Magnoliopsida</taxon>
        <taxon>eudicotyledons</taxon>
        <taxon>Gunneridae</taxon>
        <taxon>Pentapetalae</taxon>
        <taxon>rosids</taxon>
        <taxon>malvids</taxon>
        <taxon>Malvales</taxon>
        <taxon>Dipterocarpaceae</taxon>
        <taxon>Rubroshorea</taxon>
    </lineage>
</organism>
<evidence type="ECO:0000256" key="1">
    <source>
        <dbReference type="ARBA" id="ARBA00004251"/>
    </source>
</evidence>
<keyword evidence="6" id="KW-1015">Disulfide bond</keyword>
<protein>
    <recommendedName>
        <fullName evidence="9">Gnk2-homologous domain-containing protein</fullName>
    </recommendedName>
</protein>
<keyword evidence="5" id="KW-0965">Cell junction</keyword>
<evidence type="ECO:0000313" key="10">
    <source>
        <dbReference type="EMBL" id="GKV51079.1"/>
    </source>
</evidence>
<dbReference type="EMBL" id="BPVZ01000432">
    <property type="protein sequence ID" value="GKV51079.1"/>
    <property type="molecule type" value="Genomic_DNA"/>
</dbReference>
<evidence type="ECO:0000259" key="9">
    <source>
        <dbReference type="PROSITE" id="PS51473"/>
    </source>
</evidence>
<sequence>MFSAFISSFSDDHILCGTASNRSSGEIVDNIRRVMWVLSELVRSQSLGGFSTLKPPFKVFGYGHCYGHLFGKDCDLYFNDASTKLQTCLPAASDRVYLDGCFHRYDTHSFYRKTLVDDAVVQPWQ</sequence>
<name>A0AAV5MND1_9ROSI</name>
<gene>
    <name evidence="10" type="ORF">SLEP1_g57757</name>
</gene>
<dbReference type="PANTHER" id="PTHR32080:SF27">
    <property type="entry name" value="OS01G0548750 PROTEIN"/>
    <property type="match status" value="1"/>
</dbReference>
<comment type="similarity">
    <text evidence="8">Belongs to the cysteine-rich repeat secretory protein family. Plasmodesmata-located proteins (PDLD) subfamily.</text>
</comment>
<dbReference type="Pfam" id="PF01657">
    <property type="entry name" value="Stress-antifung"/>
    <property type="match status" value="1"/>
</dbReference>
<evidence type="ECO:0000313" key="11">
    <source>
        <dbReference type="Proteomes" id="UP001054252"/>
    </source>
</evidence>
<evidence type="ECO:0000256" key="5">
    <source>
        <dbReference type="ARBA" id="ARBA00022949"/>
    </source>
</evidence>
<evidence type="ECO:0000256" key="2">
    <source>
        <dbReference type="ARBA" id="ARBA00022581"/>
    </source>
</evidence>
<evidence type="ECO:0000256" key="3">
    <source>
        <dbReference type="ARBA" id="ARBA00022729"/>
    </source>
</evidence>
<comment type="subcellular location">
    <subcellularLocation>
        <location evidence="7">Cell junction</location>
        <location evidence="7">Plasmodesma</location>
    </subcellularLocation>
    <subcellularLocation>
        <location evidence="1">Cell membrane</location>
        <topology evidence="1">Single-pass type I membrane protein</topology>
    </subcellularLocation>
</comment>
<accession>A0AAV5MND1</accession>
<dbReference type="Gene3D" id="3.30.430.20">
    <property type="entry name" value="Gnk2 domain, C-X8-C-X2-C motif"/>
    <property type="match status" value="1"/>
</dbReference>
<dbReference type="GO" id="GO:0009506">
    <property type="term" value="C:plasmodesma"/>
    <property type="evidence" value="ECO:0007669"/>
    <property type="project" value="UniProtKB-SubCell"/>
</dbReference>
<keyword evidence="2" id="KW-0945">Host-virus interaction</keyword>
<dbReference type="InterPro" id="IPR051378">
    <property type="entry name" value="Cell2Cell_Antifungal"/>
</dbReference>